<dbReference type="FunFam" id="2.120.10.90:FF:000004">
    <property type="entry name" value="DNA gyrase subunit A"/>
    <property type="match status" value="1"/>
</dbReference>
<dbReference type="Pfam" id="PF00521">
    <property type="entry name" value="DNA_topoisoIV"/>
    <property type="match status" value="1"/>
</dbReference>
<dbReference type="AlphaFoldDB" id="A0AAU9E7M6"/>
<feature type="compositionally biased region" description="Acidic residues" evidence="11">
    <location>
        <begin position="808"/>
        <end position="825"/>
    </location>
</feature>
<proteinExistence type="inferred from homology"/>
<evidence type="ECO:0000256" key="11">
    <source>
        <dbReference type="SAM" id="MobiDB-lite"/>
    </source>
</evidence>
<dbReference type="GO" id="GO:0009330">
    <property type="term" value="C:DNA topoisomerase type II (double strand cut, ATP-hydrolyzing) complex"/>
    <property type="evidence" value="ECO:0007669"/>
    <property type="project" value="TreeGrafter"/>
</dbReference>
<dbReference type="GO" id="GO:0005524">
    <property type="term" value="F:ATP binding"/>
    <property type="evidence" value="ECO:0007669"/>
    <property type="project" value="UniProtKB-UniRule"/>
</dbReference>
<dbReference type="InterPro" id="IPR013758">
    <property type="entry name" value="Topo_IIA_A/C_ab"/>
</dbReference>
<dbReference type="GO" id="GO:0003677">
    <property type="term" value="F:DNA binding"/>
    <property type="evidence" value="ECO:0007669"/>
    <property type="project" value="UniProtKB-UniRule"/>
</dbReference>
<keyword evidence="14" id="KW-1185">Reference proteome</keyword>
<dbReference type="PROSITE" id="PS52040">
    <property type="entry name" value="TOPO_IIA"/>
    <property type="match status" value="1"/>
</dbReference>
<reference evidence="14" key="1">
    <citation type="journal article" date="2023" name="Arch. Microbiol.">
        <title>Desulfoferula mesophilus gen. nov. sp. nov., a mesophilic sulfate-reducing bacterium isolated from a brackish lake sediment.</title>
        <authorList>
            <person name="Watanabe T."/>
            <person name="Yabe T."/>
            <person name="Tsuji J.M."/>
            <person name="Fukui M."/>
        </authorList>
    </citation>
    <scope>NUCLEOTIDE SEQUENCE [LARGE SCALE GENOMIC DNA]</scope>
    <source>
        <strain evidence="14">12FAK</strain>
    </source>
</reference>
<dbReference type="InterPro" id="IPR013757">
    <property type="entry name" value="Topo_IIA_A_a_sf"/>
</dbReference>
<dbReference type="SMART" id="SM00434">
    <property type="entry name" value="TOP4c"/>
    <property type="match status" value="1"/>
</dbReference>
<evidence type="ECO:0000256" key="5">
    <source>
        <dbReference type="ARBA" id="ARBA00022840"/>
    </source>
</evidence>
<dbReference type="HAMAP" id="MF_01897">
    <property type="entry name" value="GyrA"/>
    <property type="match status" value="1"/>
</dbReference>
<dbReference type="InterPro" id="IPR050220">
    <property type="entry name" value="Type_II_DNA_Topoisomerases"/>
</dbReference>
<evidence type="ECO:0000259" key="12">
    <source>
        <dbReference type="PROSITE" id="PS52040"/>
    </source>
</evidence>
<evidence type="ECO:0000313" key="14">
    <source>
        <dbReference type="Proteomes" id="UP001366166"/>
    </source>
</evidence>
<evidence type="ECO:0000256" key="7">
    <source>
        <dbReference type="ARBA" id="ARBA00023125"/>
    </source>
</evidence>
<dbReference type="EMBL" id="AP028679">
    <property type="protein sequence ID" value="BEQ12945.1"/>
    <property type="molecule type" value="Genomic_DNA"/>
</dbReference>
<comment type="function">
    <text evidence="9">A type II topoisomerase that negatively supercoils closed circular double-stranded (ds) DNA in an ATP-dependent manner to modulate DNA topology and maintain chromosomes in an underwound state. Negative supercoiling favors strand separation, and DNA replication, transcription, recombination and repair, all of which involve strand separation. Also able to catalyze the interconversion of other topological isomers of dsDNA rings, including catenanes and knotted rings. Type II topoisomerases break and join 2 DNA strands simultaneously in an ATP-dependent manner.</text>
</comment>
<comment type="subunit">
    <text evidence="9">Heterotetramer, composed of two GyrA and two GyrB chains. In the heterotetramer, GyrA contains the active site tyrosine that forms a transient covalent intermediate with DNA, while GyrB binds cofactors and catalyzes ATP hydrolysis.</text>
</comment>
<organism evidence="13 14">
    <name type="scientific">Desulfoferula mesophila</name>
    <dbReference type="NCBI Taxonomy" id="3058419"/>
    <lineage>
        <taxon>Bacteria</taxon>
        <taxon>Pseudomonadati</taxon>
        <taxon>Thermodesulfobacteriota</taxon>
        <taxon>Desulfarculia</taxon>
        <taxon>Desulfarculales</taxon>
        <taxon>Desulfarculaceae</taxon>
        <taxon>Desulfoferula</taxon>
    </lineage>
</organism>
<dbReference type="FunFam" id="3.30.1360.40:FF:000002">
    <property type="entry name" value="DNA gyrase subunit A"/>
    <property type="match status" value="1"/>
</dbReference>
<feature type="active site" description="O-(5'-phospho-DNA)-tyrosine intermediate" evidence="9 10">
    <location>
        <position position="122"/>
    </location>
</feature>
<gene>
    <name evidence="9 13" type="primary">gyrA</name>
    <name evidence="13" type="ORF">FAK_00110</name>
</gene>
<comment type="subcellular location">
    <subcellularLocation>
        <location evidence="9">Cytoplasm</location>
    </subcellularLocation>
</comment>
<dbReference type="InterPro" id="IPR002205">
    <property type="entry name" value="Topo_IIA_dom_A"/>
</dbReference>
<dbReference type="FunFam" id="3.90.199.10:FF:000001">
    <property type="entry name" value="DNA gyrase subunit A"/>
    <property type="match status" value="1"/>
</dbReference>
<dbReference type="FunFam" id="1.10.268.10:FF:000001">
    <property type="entry name" value="DNA gyrase subunit A"/>
    <property type="match status" value="1"/>
</dbReference>
<evidence type="ECO:0000256" key="1">
    <source>
        <dbReference type="ARBA" id="ARBA00000185"/>
    </source>
</evidence>
<accession>A0AAU9E7M6</accession>
<dbReference type="GO" id="GO:0005737">
    <property type="term" value="C:cytoplasm"/>
    <property type="evidence" value="ECO:0007669"/>
    <property type="project" value="UniProtKB-SubCell"/>
</dbReference>
<dbReference type="PANTHER" id="PTHR43493:SF5">
    <property type="entry name" value="DNA GYRASE SUBUNIT A, CHLOROPLASTIC_MITOCHONDRIAL"/>
    <property type="match status" value="1"/>
</dbReference>
<dbReference type="RefSeq" id="WP_338604005.1">
    <property type="nucleotide sequence ID" value="NZ_AP028679.1"/>
</dbReference>
<dbReference type="Gene3D" id="3.30.1360.40">
    <property type="match status" value="1"/>
</dbReference>
<keyword evidence="4 9" id="KW-0547">Nucleotide-binding</keyword>
<dbReference type="GO" id="GO:0006261">
    <property type="term" value="P:DNA-templated DNA replication"/>
    <property type="evidence" value="ECO:0007669"/>
    <property type="project" value="UniProtKB-UniRule"/>
</dbReference>
<name>A0AAU9E7M6_9BACT</name>
<comment type="miscellaneous">
    <text evidence="9">Few gyrases are as efficient as E.coli at forming negative supercoils. Not all organisms have 2 type II topoisomerases; in organisms with a single type II topoisomerase this enzyme also has to decatenate newly replicated chromosomes.</text>
</comment>
<sequence length="851" mass="93849">MLPTDARKQEVLIEEEIRRSYLDYAMSVIIGRALPEVRDGLKPVHRRILFAMHDLKNYHNRAYKKSARVVGDVIGKYHPHGDQAVYDALVRMAQDFAMRYTLVDGQGNFGSVDGDSAAAMRYTEVRMAKLTGEFLGDIEKETVEFIDNYDGSMLEPAVLPTRVPNLLVNGSSGIAVGMATNIPPHNLSEIAGAVVALLDNPDVTIKELMKHVPGPDFPTRGFIYGRAGIKEAYETGRGVIYMRARASVETNARTKKNTIIVSELPYQVNKARLLERIADLVKEKKIEGISDIRDESDRDGMRMVLELKRDAIPQVVMNQLFKFTAMQSTFGINLLAIVNNRPEVLNLKQVLGHFIDHRREIIIRRTRFDLAKAEARAHILEGLKIALDNLDQVIKMIRGSANPAEAKELLMSRLSLSDIQAQAILDMRLQRLTGLERDKILSEYREVIKEIARLKAILASEQLVRQIIREETLELAKDFGDPRRTEIVAKTSEIDLEDMIAEEDMVVTLSHTGYVKRTPASLYRAQRRGGKGKKGMGTKDEDFVEKIFVASTHHYLLIFTDAGRLYWLKVHELPQAGRASKGKAIVNLVNTVGGEQVTTVLAVKEFSEGRNVVMATAGGTVKKTDLMAFSRPRAGGIIAINLAEGDRLVSARLTDGDMEVFLATRQGKAIRFSEENVRAMGRVAAGVKGIELLDDDALVAMEALAGTPTVLTVTNNGFGKRTRLDEYPLQNRGGKGVITIKTSERNGAVVGAVVVDDDDEMMLISDQGKIIRMKVGGINVLGRNTQGVKLIGLEPGERLVALARLAEAEDSEENGDSEDNEENGDSGDSGDNVEKGPAPQGPEPHDGDDDA</sequence>
<evidence type="ECO:0000256" key="8">
    <source>
        <dbReference type="ARBA" id="ARBA00023235"/>
    </source>
</evidence>
<dbReference type="CDD" id="cd00187">
    <property type="entry name" value="TOP4c"/>
    <property type="match status" value="1"/>
</dbReference>
<dbReference type="NCBIfam" id="NF004043">
    <property type="entry name" value="PRK05560.1"/>
    <property type="match status" value="1"/>
</dbReference>
<dbReference type="InterPro" id="IPR013760">
    <property type="entry name" value="Topo_IIA-like_dom_sf"/>
</dbReference>
<evidence type="ECO:0000256" key="4">
    <source>
        <dbReference type="ARBA" id="ARBA00022741"/>
    </source>
</evidence>
<dbReference type="KEGG" id="dmp:FAK_00110"/>
<dbReference type="PANTHER" id="PTHR43493">
    <property type="entry name" value="DNA GYRASE/TOPOISOMERASE SUBUNIT A"/>
    <property type="match status" value="1"/>
</dbReference>
<dbReference type="InterPro" id="IPR035516">
    <property type="entry name" value="Gyrase/topoIV_suA_C"/>
</dbReference>
<dbReference type="Pfam" id="PF03989">
    <property type="entry name" value="DNA_gyraseA_C"/>
    <property type="match status" value="6"/>
</dbReference>
<dbReference type="NCBIfam" id="TIGR01063">
    <property type="entry name" value="gyrA"/>
    <property type="match status" value="1"/>
</dbReference>
<keyword evidence="8 9" id="KW-0413">Isomerase</keyword>
<dbReference type="GO" id="GO:0005694">
    <property type="term" value="C:chromosome"/>
    <property type="evidence" value="ECO:0007669"/>
    <property type="project" value="InterPro"/>
</dbReference>
<dbReference type="InterPro" id="IPR006691">
    <property type="entry name" value="GyrA/parC_rep"/>
</dbReference>
<keyword evidence="3 9" id="KW-0963">Cytoplasm</keyword>
<comment type="catalytic activity">
    <reaction evidence="1 9 10">
        <text>ATP-dependent breakage, passage and rejoining of double-stranded DNA.</text>
        <dbReference type="EC" id="5.6.2.2"/>
    </reaction>
</comment>
<keyword evidence="6 9" id="KW-0799">Topoisomerase</keyword>
<dbReference type="Proteomes" id="UP001366166">
    <property type="component" value="Chromosome"/>
</dbReference>
<dbReference type="InterPro" id="IPR005743">
    <property type="entry name" value="GyrA"/>
</dbReference>
<evidence type="ECO:0000256" key="10">
    <source>
        <dbReference type="PROSITE-ProRule" id="PRU01384"/>
    </source>
</evidence>
<evidence type="ECO:0000256" key="9">
    <source>
        <dbReference type="HAMAP-Rule" id="MF_01897"/>
    </source>
</evidence>
<feature type="short sequence motif" description="GyrA-box" evidence="9">
    <location>
        <begin position="526"/>
        <end position="532"/>
    </location>
</feature>
<protein>
    <recommendedName>
        <fullName evidence="9">DNA gyrase subunit A</fullName>
        <ecNumber evidence="9">5.6.2.2</ecNumber>
    </recommendedName>
</protein>
<comment type="similarity">
    <text evidence="2 9">Belongs to the type II topoisomerase GyrA/ParC subunit family.</text>
</comment>
<dbReference type="GO" id="GO:0006265">
    <property type="term" value="P:DNA topological change"/>
    <property type="evidence" value="ECO:0007669"/>
    <property type="project" value="UniProtKB-UniRule"/>
</dbReference>
<dbReference type="Gene3D" id="1.10.268.10">
    <property type="entry name" value="Topoisomerase, domain 3"/>
    <property type="match status" value="1"/>
</dbReference>
<keyword evidence="5 9" id="KW-0067">ATP-binding</keyword>
<dbReference type="EC" id="5.6.2.2" evidence="9"/>
<evidence type="ECO:0000256" key="2">
    <source>
        <dbReference type="ARBA" id="ARBA00008263"/>
    </source>
</evidence>
<dbReference type="SUPFAM" id="SSF101904">
    <property type="entry name" value="GyrA/ParC C-terminal domain-like"/>
    <property type="match status" value="1"/>
</dbReference>
<dbReference type="NCBIfam" id="NF004044">
    <property type="entry name" value="PRK05561.1"/>
    <property type="match status" value="1"/>
</dbReference>
<dbReference type="SUPFAM" id="SSF56719">
    <property type="entry name" value="Type II DNA topoisomerase"/>
    <property type="match status" value="1"/>
</dbReference>
<evidence type="ECO:0000256" key="3">
    <source>
        <dbReference type="ARBA" id="ARBA00022490"/>
    </source>
</evidence>
<evidence type="ECO:0000256" key="6">
    <source>
        <dbReference type="ARBA" id="ARBA00023029"/>
    </source>
</evidence>
<feature type="region of interest" description="Disordered" evidence="11">
    <location>
        <begin position="804"/>
        <end position="851"/>
    </location>
</feature>
<keyword evidence="7 9" id="KW-0238">DNA-binding</keyword>
<dbReference type="Gene3D" id="2.120.10.90">
    <property type="entry name" value="DNA gyrase/topoisomerase IV, subunit A, C-terminal"/>
    <property type="match status" value="1"/>
</dbReference>
<dbReference type="Gene3D" id="3.90.199.10">
    <property type="entry name" value="Topoisomerase II, domain 5"/>
    <property type="match status" value="1"/>
</dbReference>
<dbReference type="GO" id="GO:0034335">
    <property type="term" value="F:DNA negative supercoiling activity"/>
    <property type="evidence" value="ECO:0007669"/>
    <property type="project" value="UniProtKB-ARBA"/>
</dbReference>
<evidence type="ECO:0000313" key="13">
    <source>
        <dbReference type="EMBL" id="BEQ12945.1"/>
    </source>
</evidence>
<feature type="domain" description="Topo IIA-type catalytic" evidence="12">
    <location>
        <begin position="34"/>
        <end position="499"/>
    </location>
</feature>